<comment type="subcellular location">
    <subcellularLocation>
        <location evidence="3">Nucleus</location>
    </subcellularLocation>
    <subcellularLocation>
        <location evidence="3">Cytoplasm</location>
        <location evidence="3">Cytosol</location>
    </subcellularLocation>
    <subcellularLocation>
        <location evidence="3">Membrane</location>
        <topology evidence="3">Peripheral membrane protein</topology>
    </subcellularLocation>
    <text evidence="3">May associate with Golgi membrane. May associate with the membrane of autophagosomes.</text>
</comment>
<comment type="subunit">
    <text evidence="3">Interacts with USP33.</text>
</comment>
<keyword evidence="3" id="KW-0813">Transport</keyword>
<reference evidence="4" key="1">
    <citation type="submission" date="2023-03" db="UniProtKB">
        <authorList>
            <consortium name="Ensembl"/>
        </authorList>
    </citation>
    <scope>IDENTIFICATION</scope>
</reference>
<comment type="similarity">
    <text evidence="1 3">Belongs to the selenium-binding protein family.</text>
</comment>
<proteinExistence type="inferred from homology"/>
<keyword evidence="3" id="KW-0472">Membrane</keyword>
<keyword evidence="3" id="KW-0539">Nucleus</keyword>
<dbReference type="EC" id="1.8.3.4" evidence="3"/>
<dbReference type="AlphaFoldDB" id="A0A8C4M0A3"/>
<dbReference type="GO" id="GO:0016020">
    <property type="term" value="C:membrane"/>
    <property type="evidence" value="ECO:0007669"/>
    <property type="project" value="UniProtKB-SubCell"/>
</dbReference>
<dbReference type="PANTHER" id="PTHR23300">
    <property type="entry name" value="METHANETHIOL OXIDASE"/>
    <property type="match status" value="1"/>
</dbReference>
<comment type="pathway">
    <text evidence="3">Organosulfur degradation.</text>
</comment>
<keyword evidence="3" id="KW-0007">Acetylation</keyword>
<evidence type="ECO:0000313" key="4">
    <source>
        <dbReference type="Ensembl" id="ENSEASP00005018376.1"/>
    </source>
</evidence>
<evidence type="ECO:0000256" key="3">
    <source>
        <dbReference type="RuleBase" id="RU369071"/>
    </source>
</evidence>
<dbReference type="InterPro" id="IPR008826">
    <property type="entry name" value="Se-bd"/>
</dbReference>
<name>A0A8C4M0A3_EQUAS</name>
<dbReference type="GO" id="GO:0018549">
    <property type="term" value="F:methanethiol oxidase activity"/>
    <property type="evidence" value="ECO:0007669"/>
    <property type="project" value="UniProtKB-UniRule"/>
</dbReference>
<keyword evidence="3" id="KW-0653">Protein transport</keyword>
<comment type="function">
    <text evidence="3">Catalyzes the oxidation of methanethiol, an organosulfur compound known to be produced in substantial amounts by gut bacteria. Selenium-binding protein which may be involved in the sensing of reactive xenobiotics in the cytoplasm. May be involved in intra-Golgi protein transport.</text>
</comment>
<dbReference type="GO" id="GO:0005634">
    <property type="term" value="C:nucleus"/>
    <property type="evidence" value="ECO:0007669"/>
    <property type="project" value="UniProtKB-SubCell"/>
</dbReference>
<accession>A0A8C4M0A3</accession>
<dbReference type="GO" id="GO:0005829">
    <property type="term" value="C:cytosol"/>
    <property type="evidence" value="ECO:0007669"/>
    <property type="project" value="UniProtKB-SubCell"/>
</dbReference>
<dbReference type="Ensembl" id="ENSEAST00005019943.1">
    <property type="protein sequence ID" value="ENSEASP00005018376.1"/>
    <property type="gene ID" value="ENSEASG00005012677.1"/>
</dbReference>
<dbReference type="GO" id="GO:0015031">
    <property type="term" value="P:protein transport"/>
    <property type="evidence" value="ECO:0007669"/>
    <property type="project" value="UniProtKB-UniRule"/>
</dbReference>
<dbReference type="Pfam" id="PF05694">
    <property type="entry name" value="SBP56"/>
    <property type="match status" value="2"/>
</dbReference>
<organism evidence="4">
    <name type="scientific">Equus asinus asinus</name>
    <dbReference type="NCBI Taxonomy" id="83772"/>
    <lineage>
        <taxon>Eukaryota</taxon>
        <taxon>Metazoa</taxon>
        <taxon>Chordata</taxon>
        <taxon>Craniata</taxon>
        <taxon>Vertebrata</taxon>
        <taxon>Euteleostomi</taxon>
        <taxon>Mammalia</taxon>
        <taxon>Eutheria</taxon>
        <taxon>Laurasiatheria</taxon>
        <taxon>Perissodactyla</taxon>
        <taxon>Equidae</taxon>
        <taxon>Equus</taxon>
    </lineage>
</organism>
<protein>
    <recommendedName>
        <fullName evidence="3">Methanethiol oxidase</fullName>
        <shortName evidence="3">MTO</shortName>
        <ecNumber evidence="3">1.8.3.4</ecNumber>
    </recommendedName>
    <alternativeName>
        <fullName evidence="3">Selenium-binding protein 1</fullName>
    </alternativeName>
</protein>
<evidence type="ECO:0000256" key="2">
    <source>
        <dbReference type="ARBA" id="ARBA00023266"/>
    </source>
</evidence>
<keyword evidence="3" id="KW-0963">Cytoplasm</keyword>
<keyword evidence="3" id="KW-0560">Oxidoreductase</keyword>
<evidence type="ECO:0000256" key="1">
    <source>
        <dbReference type="ARBA" id="ARBA00005606"/>
    </source>
</evidence>
<sequence length="187" mass="20049">MSLGNTPVVFAATKCGDCGPGYPTPQEAMKGPREEIVYLPCIYRNTGTEAPDYLATVDVDPKSPQYSQPSALRCAPAFLCPCPPALVLSPSSGPIPTPGLYGKHLHVWDWQRHEIVQTLLMPDGHIPLEIRFLHDPAASQGFVGCALSSTIQRFYKNEVTGTLWPSPPSSPVSASAQASVAMMLPSS</sequence>
<dbReference type="PANTHER" id="PTHR23300:SF0">
    <property type="entry name" value="METHANETHIOL OXIDASE"/>
    <property type="match status" value="1"/>
</dbReference>
<dbReference type="GO" id="GO:0008430">
    <property type="term" value="F:selenium binding"/>
    <property type="evidence" value="ECO:0007669"/>
    <property type="project" value="UniProtKB-UniRule"/>
</dbReference>
<keyword evidence="2 3" id="KW-0711">Selenium</keyword>
<comment type="catalytic activity">
    <reaction evidence="3">
        <text>methanethiol + O2 + H2O = hydrogen sulfide + formaldehyde + H2O2 + H(+)</text>
        <dbReference type="Rhea" id="RHEA:11812"/>
        <dbReference type="ChEBI" id="CHEBI:15377"/>
        <dbReference type="ChEBI" id="CHEBI:15378"/>
        <dbReference type="ChEBI" id="CHEBI:15379"/>
        <dbReference type="ChEBI" id="CHEBI:16007"/>
        <dbReference type="ChEBI" id="CHEBI:16240"/>
        <dbReference type="ChEBI" id="CHEBI:16842"/>
        <dbReference type="ChEBI" id="CHEBI:29919"/>
        <dbReference type="EC" id="1.8.3.4"/>
    </reaction>
</comment>